<evidence type="ECO:0000259" key="8">
    <source>
        <dbReference type="Pfam" id="PF04444"/>
    </source>
</evidence>
<dbReference type="AlphaFoldDB" id="A0A1V2I3W4"/>
<evidence type="ECO:0000313" key="10">
    <source>
        <dbReference type="Proteomes" id="UP000188929"/>
    </source>
</evidence>
<dbReference type="Gene3D" id="2.60.130.10">
    <property type="entry name" value="Aromatic compound dioxygenase"/>
    <property type="match status" value="1"/>
</dbReference>
<dbReference type="OrthoDB" id="9800887at2"/>
<dbReference type="InterPro" id="IPR050770">
    <property type="entry name" value="Intradiol_RC_Dioxygenase"/>
</dbReference>
<organism evidence="9 10">
    <name type="scientific">Pseudofrankia asymbiotica</name>
    <dbReference type="NCBI Taxonomy" id="1834516"/>
    <lineage>
        <taxon>Bacteria</taxon>
        <taxon>Bacillati</taxon>
        <taxon>Actinomycetota</taxon>
        <taxon>Actinomycetes</taxon>
        <taxon>Frankiales</taxon>
        <taxon>Frankiaceae</taxon>
        <taxon>Pseudofrankia</taxon>
    </lineage>
</organism>
<gene>
    <name evidence="9" type="ORF">BL253_28185</name>
</gene>
<dbReference type="Pfam" id="PF04444">
    <property type="entry name" value="Dioxygenase_N"/>
    <property type="match status" value="1"/>
</dbReference>
<evidence type="ECO:0000256" key="2">
    <source>
        <dbReference type="ARBA" id="ARBA00007825"/>
    </source>
</evidence>
<protein>
    <recommendedName>
        <fullName evidence="11">Hydroxyquinol 1,2-dioxygenase</fullName>
    </recommendedName>
</protein>
<keyword evidence="4" id="KW-0223">Dioxygenase</keyword>
<evidence type="ECO:0000313" key="9">
    <source>
        <dbReference type="EMBL" id="ONH25254.1"/>
    </source>
</evidence>
<dbReference type="STRING" id="1834516.BL253_28185"/>
<dbReference type="Proteomes" id="UP000188929">
    <property type="component" value="Unassembled WGS sequence"/>
</dbReference>
<sequence length="314" mass="33646">MVSSDSAARITAEVLRRLAATPDARLREIMTALVTHAHGFTRETGLTEEEWSRAVQFLTRAGQISTGGRQEFVLLSDTLGLSMLVDAINHHVAPAGSRAVNHGSAATPDIGGQLPVTESTVLGPFYVPGSPRRDFGASTALRPAGDPAWFTGRVTDPAGRPIAGAEIDVWQNGDNMLYDVQDPIAPPGHLRGLFHSRDDGGYALLGVRPVDYPIPHDGPAGELLTATGRHPWRPAHLHMSVRAPGFRPVTTHVFDDASRYLDSDAVFGVKRSLVRHFDRHEPGSPGRPAGVADDQAWYSVTFDVVLAPSGTPAP</sequence>
<evidence type="ECO:0000256" key="5">
    <source>
        <dbReference type="ARBA" id="ARBA00023002"/>
    </source>
</evidence>
<dbReference type="InterPro" id="IPR000627">
    <property type="entry name" value="Intradiol_dOase_C"/>
</dbReference>
<keyword evidence="6" id="KW-0408">Iron</keyword>
<comment type="similarity">
    <text evidence="2">Belongs to the intradiol ring-cleavage dioxygenase family.</text>
</comment>
<dbReference type="InterPro" id="IPR015889">
    <property type="entry name" value="Intradiol_dOase_core"/>
</dbReference>
<keyword evidence="3" id="KW-0479">Metal-binding</keyword>
<keyword evidence="5" id="KW-0560">Oxidoreductase</keyword>
<evidence type="ECO:0000256" key="4">
    <source>
        <dbReference type="ARBA" id="ARBA00022964"/>
    </source>
</evidence>
<keyword evidence="10" id="KW-1185">Reference proteome</keyword>
<dbReference type="PANTHER" id="PTHR33711:SF7">
    <property type="entry name" value="INTRADIOL RING-CLEAVAGE DIOXYGENASES DOMAIN-CONTAINING PROTEIN-RELATED"/>
    <property type="match status" value="1"/>
</dbReference>
<dbReference type="GO" id="GO:0008199">
    <property type="term" value="F:ferric iron binding"/>
    <property type="evidence" value="ECO:0007669"/>
    <property type="project" value="InterPro"/>
</dbReference>
<proteinExistence type="inferred from homology"/>
<comment type="caution">
    <text evidence="9">The sequence shown here is derived from an EMBL/GenBank/DDBJ whole genome shotgun (WGS) entry which is preliminary data.</text>
</comment>
<feature type="domain" description="Intradiol ring-cleavage dioxygenases" evidence="7">
    <location>
        <begin position="123"/>
        <end position="307"/>
    </location>
</feature>
<dbReference type="Pfam" id="PF00775">
    <property type="entry name" value="Dioxygenase_C"/>
    <property type="match status" value="1"/>
</dbReference>
<evidence type="ECO:0000256" key="6">
    <source>
        <dbReference type="ARBA" id="ARBA00023004"/>
    </source>
</evidence>
<dbReference type="GO" id="GO:0018576">
    <property type="term" value="F:catechol 1,2-dioxygenase activity"/>
    <property type="evidence" value="ECO:0007669"/>
    <property type="project" value="InterPro"/>
</dbReference>
<dbReference type="SUPFAM" id="SSF49482">
    <property type="entry name" value="Aromatic compound dioxygenase"/>
    <property type="match status" value="1"/>
</dbReference>
<name>A0A1V2I3W4_9ACTN</name>
<dbReference type="PANTHER" id="PTHR33711">
    <property type="entry name" value="DIOXYGENASE, PUTATIVE (AFU_ORTHOLOGUE AFUA_2G02910)-RELATED"/>
    <property type="match status" value="1"/>
</dbReference>
<comment type="cofactor">
    <cofactor evidence="1">
        <name>Fe(3+)</name>
        <dbReference type="ChEBI" id="CHEBI:29034"/>
    </cofactor>
</comment>
<evidence type="ECO:0000256" key="1">
    <source>
        <dbReference type="ARBA" id="ARBA00001965"/>
    </source>
</evidence>
<reference evidence="10" key="1">
    <citation type="submission" date="2016-10" db="EMBL/GenBank/DDBJ databases">
        <title>Frankia sp. NRRL B-16386 Genome sequencing.</title>
        <authorList>
            <person name="Ghodhbane-Gtari F."/>
            <person name="Swanson E."/>
            <person name="Gueddou A."/>
            <person name="Hezbri K."/>
            <person name="Ktari K."/>
            <person name="Nouioui I."/>
            <person name="Morris K."/>
            <person name="Simpson S."/>
            <person name="Abebe-Akele F."/>
            <person name="Thomas K."/>
            <person name="Gtari M."/>
            <person name="Tisa L.S."/>
        </authorList>
    </citation>
    <scope>NUCLEOTIDE SEQUENCE [LARGE SCALE GENOMIC DNA]</scope>
    <source>
        <strain evidence="10">NRRL B-16386</strain>
    </source>
</reference>
<dbReference type="InterPro" id="IPR007535">
    <property type="entry name" value="Catechol_dOase_N"/>
</dbReference>
<evidence type="ECO:0008006" key="11">
    <source>
        <dbReference type="Google" id="ProtNLM"/>
    </source>
</evidence>
<accession>A0A1V2I3W4</accession>
<feature type="domain" description="Catechol dioxygenase N-terminal" evidence="8">
    <location>
        <begin position="23"/>
        <end position="92"/>
    </location>
</feature>
<dbReference type="EMBL" id="MOMC01000062">
    <property type="protein sequence ID" value="ONH25254.1"/>
    <property type="molecule type" value="Genomic_DNA"/>
</dbReference>
<evidence type="ECO:0000256" key="3">
    <source>
        <dbReference type="ARBA" id="ARBA00022723"/>
    </source>
</evidence>
<evidence type="ECO:0000259" key="7">
    <source>
        <dbReference type="Pfam" id="PF00775"/>
    </source>
</evidence>
<dbReference type="GO" id="GO:0009712">
    <property type="term" value="P:catechol-containing compound metabolic process"/>
    <property type="evidence" value="ECO:0007669"/>
    <property type="project" value="InterPro"/>
</dbReference>